<dbReference type="Gene3D" id="3.50.30.30">
    <property type="match status" value="1"/>
</dbReference>
<accession>A0A811SGB0</accession>
<reference evidence="6" key="1">
    <citation type="submission" date="2020-10" db="EMBL/GenBank/DDBJ databases">
        <authorList>
            <person name="Han B."/>
            <person name="Lu T."/>
            <person name="Zhao Q."/>
            <person name="Huang X."/>
            <person name="Zhao Y."/>
        </authorList>
    </citation>
    <scope>NUCLEOTIDE SEQUENCE</scope>
</reference>
<keyword evidence="3" id="KW-0472">Membrane</keyword>
<dbReference type="Proteomes" id="UP000604825">
    <property type="component" value="Unassembled WGS sequence"/>
</dbReference>
<dbReference type="InterPro" id="IPR037045">
    <property type="entry name" value="S8pro/Inhibitor_I9_sf"/>
</dbReference>
<sequence>MNRGSVLASTLLLLLVPWLPLPALASSKVYIVYMGEKEHDDPPGSPHHTTTCLHLFLEVITYSQWNGTVREAALKSIVYSYKHGFWIQAAMLTEAQAEELSSLDGVVFVKPDALYEMQTTRSWDVVLGNISDQQSARLQQKAKFGQDIIVGVEFAGTLHAVARGVPVVFAGMNRGPTPQTVRNTAPWLITVAASMIDRSFPTKVVLGNNEELVLPCCDPIVLRDHPGACRPDLPMNRRGIPTGFGNCSWWNNLTGELPNDIFDVKPLPHWRTADPVEQDTRRLDAGRITKLSNHVSFDLGGLNLALLRGPSSPRLVLLLPYALLRHGDAGPARVRRLVARRRLRSVRLDVFIFLLVVDVLALTGSFVIQRRRLHTLALGPLLLRCLRALGPSVEDPPLPTSSG</sequence>
<feature type="domain" description="Inhibitor I9" evidence="5">
    <location>
        <begin position="29"/>
        <end position="117"/>
    </location>
</feature>
<dbReference type="Gene3D" id="3.40.50.200">
    <property type="entry name" value="Peptidase S8/S53 domain"/>
    <property type="match status" value="1"/>
</dbReference>
<dbReference type="InterPro" id="IPR036852">
    <property type="entry name" value="Peptidase_S8/S53_dom_sf"/>
</dbReference>
<feature type="transmembrane region" description="Helical" evidence="3">
    <location>
        <begin position="350"/>
        <end position="368"/>
    </location>
</feature>
<evidence type="ECO:0000256" key="3">
    <source>
        <dbReference type="SAM" id="Phobius"/>
    </source>
</evidence>
<keyword evidence="3" id="KW-1133">Transmembrane helix</keyword>
<evidence type="ECO:0000256" key="4">
    <source>
        <dbReference type="SAM" id="SignalP"/>
    </source>
</evidence>
<feature type="signal peptide" evidence="4">
    <location>
        <begin position="1"/>
        <end position="25"/>
    </location>
</feature>
<proteinExistence type="inferred from homology"/>
<dbReference type="PANTHER" id="PTHR10795">
    <property type="entry name" value="PROPROTEIN CONVERTASE SUBTILISIN/KEXIN"/>
    <property type="match status" value="1"/>
</dbReference>
<dbReference type="OrthoDB" id="206201at2759"/>
<dbReference type="GO" id="GO:0004252">
    <property type="term" value="F:serine-type endopeptidase activity"/>
    <property type="evidence" value="ECO:0007669"/>
    <property type="project" value="InterPro"/>
</dbReference>
<dbReference type="Pfam" id="PF05922">
    <property type="entry name" value="Inhibitor_I9"/>
    <property type="match status" value="1"/>
</dbReference>
<comment type="caution">
    <text evidence="6">The sequence shown here is derived from an EMBL/GenBank/DDBJ whole genome shotgun (WGS) entry which is preliminary data.</text>
</comment>
<evidence type="ECO:0000259" key="5">
    <source>
        <dbReference type="Pfam" id="PF05922"/>
    </source>
</evidence>
<keyword evidence="2 4" id="KW-0732">Signal</keyword>
<protein>
    <recommendedName>
        <fullName evidence="5">Inhibitor I9 domain-containing protein</fullName>
    </recommendedName>
</protein>
<gene>
    <name evidence="6" type="ORF">NCGR_LOCUS65313</name>
</gene>
<dbReference type="InterPro" id="IPR010259">
    <property type="entry name" value="S8pro/Inhibitor_I9"/>
</dbReference>
<name>A0A811SGB0_9POAL</name>
<organism evidence="6 7">
    <name type="scientific">Miscanthus lutarioriparius</name>
    <dbReference type="NCBI Taxonomy" id="422564"/>
    <lineage>
        <taxon>Eukaryota</taxon>
        <taxon>Viridiplantae</taxon>
        <taxon>Streptophyta</taxon>
        <taxon>Embryophyta</taxon>
        <taxon>Tracheophyta</taxon>
        <taxon>Spermatophyta</taxon>
        <taxon>Magnoliopsida</taxon>
        <taxon>Liliopsida</taxon>
        <taxon>Poales</taxon>
        <taxon>Poaceae</taxon>
        <taxon>PACMAD clade</taxon>
        <taxon>Panicoideae</taxon>
        <taxon>Andropogonodae</taxon>
        <taxon>Andropogoneae</taxon>
        <taxon>Saccharinae</taxon>
        <taxon>Miscanthus</taxon>
    </lineage>
</organism>
<evidence type="ECO:0000256" key="1">
    <source>
        <dbReference type="ARBA" id="ARBA00011073"/>
    </source>
</evidence>
<dbReference type="AlphaFoldDB" id="A0A811SGB0"/>
<feature type="chain" id="PRO_5032990586" description="Inhibitor I9 domain-containing protein" evidence="4">
    <location>
        <begin position="26"/>
        <end position="403"/>
    </location>
</feature>
<evidence type="ECO:0000256" key="2">
    <source>
        <dbReference type="ARBA" id="ARBA00022729"/>
    </source>
</evidence>
<evidence type="ECO:0000313" key="7">
    <source>
        <dbReference type="Proteomes" id="UP000604825"/>
    </source>
</evidence>
<dbReference type="Gene3D" id="3.30.70.80">
    <property type="entry name" value="Peptidase S8 propeptide/proteinase inhibitor I9"/>
    <property type="match status" value="1"/>
</dbReference>
<dbReference type="EMBL" id="CAJGYO010000159">
    <property type="protein sequence ID" value="CAD6341215.1"/>
    <property type="molecule type" value="Genomic_DNA"/>
</dbReference>
<keyword evidence="3" id="KW-0812">Transmembrane</keyword>
<keyword evidence="7" id="KW-1185">Reference proteome</keyword>
<evidence type="ECO:0000313" key="6">
    <source>
        <dbReference type="EMBL" id="CAD6341215.1"/>
    </source>
</evidence>
<dbReference type="GO" id="GO:0006508">
    <property type="term" value="P:proteolysis"/>
    <property type="evidence" value="ECO:0007669"/>
    <property type="project" value="InterPro"/>
</dbReference>
<dbReference type="InterPro" id="IPR045051">
    <property type="entry name" value="SBT"/>
</dbReference>
<comment type="similarity">
    <text evidence="1">Belongs to the peptidase S8 family.</text>
</comment>
<dbReference type="SUPFAM" id="SSF52743">
    <property type="entry name" value="Subtilisin-like"/>
    <property type="match status" value="1"/>
</dbReference>